<keyword evidence="2" id="KW-1185">Reference proteome</keyword>
<dbReference type="Proteomes" id="UP001221411">
    <property type="component" value="Unassembled WGS sequence"/>
</dbReference>
<reference evidence="1 2" key="1">
    <citation type="submission" date="2022-11" db="EMBL/GenBank/DDBJ databases">
        <title>Minimal conservation of predation-associated metabolite biosynthetic gene clusters underscores biosynthetic potential of Myxococcota including descriptions for ten novel species: Archangium lansinium sp. nov., Myxococcus landrumus sp. nov., Nannocystis bai.</title>
        <authorList>
            <person name="Ahearne A."/>
            <person name="Stevens C."/>
            <person name="Dowd S."/>
        </authorList>
    </citation>
    <scope>NUCLEOTIDE SEQUENCE [LARGE SCALE GENOMIC DNA]</scope>
    <source>
        <strain evidence="1 2">RJM3</strain>
    </source>
</reference>
<accession>A0ABT5ESN7</accession>
<evidence type="ECO:0000313" key="2">
    <source>
        <dbReference type="Proteomes" id="UP001221411"/>
    </source>
</evidence>
<gene>
    <name evidence="1" type="ORF">POL67_23790</name>
</gene>
<sequence length="88" mass="10050">MDQECGTYQTRPEYLEYEQLMEKKWNQCVQDFAGFEGGLCTVIYPPDVVRKINPDGTREYSGLSFSVCPPRIPKAAHPLEGVEFTSQE</sequence>
<dbReference type="EMBL" id="JAQNDO010000001">
    <property type="protein sequence ID" value="MDC0744374.1"/>
    <property type="molecule type" value="Genomic_DNA"/>
</dbReference>
<evidence type="ECO:0000313" key="1">
    <source>
        <dbReference type="EMBL" id="MDC0744374.1"/>
    </source>
</evidence>
<dbReference type="RefSeq" id="WP_271920819.1">
    <property type="nucleotide sequence ID" value="NZ_JAQNDO010000001.1"/>
</dbReference>
<organism evidence="1 2">
    <name type="scientific">Polyangium mundeleinium</name>
    <dbReference type="NCBI Taxonomy" id="2995306"/>
    <lineage>
        <taxon>Bacteria</taxon>
        <taxon>Pseudomonadati</taxon>
        <taxon>Myxococcota</taxon>
        <taxon>Polyangia</taxon>
        <taxon>Polyangiales</taxon>
        <taxon>Polyangiaceae</taxon>
        <taxon>Polyangium</taxon>
    </lineage>
</organism>
<proteinExistence type="predicted"/>
<name>A0ABT5ESN7_9BACT</name>
<protein>
    <submittedName>
        <fullName evidence="1">Uncharacterized protein</fullName>
    </submittedName>
</protein>
<comment type="caution">
    <text evidence="1">The sequence shown here is derived from an EMBL/GenBank/DDBJ whole genome shotgun (WGS) entry which is preliminary data.</text>
</comment>